<name>A0A1M7Y5U2_9FIRM</name>
<dbReference type="GO" id="GO:0005737">
    <property type="term" value="C:cytoplasm"/>
    <property type="evidence" value="ECO:0007669"/>
    <property type="project" value="UniProtKB-SubCell"/>
</dbReference>
<dbReference type="OrthoDB" id="9807885at2"/>
<gene>
    <name evidence="8" type="primary">hemL</name>
    <name evidence="9" type="ORF">SAMN02745217_01625</name>
</gene>
<dbReference type="STRING" id="1121345.SAMN02745217_01625"/>
<evidence type="ECO:0000256" key="2">
    <source>
        <dbReference type="ARBA" id="ARBA00001933"/>
    </source>
</evidence>
<keyword evidence="7 8" id="KW-0627">Porphyrin biosynthesis</keyword>
<dbReference type="InterPro" id="IPR004639">
    <property type="entry name" value="4pyrrol_synth_GluAld_NH2Trfase"/>
</dbReference>
<evidence type="ECO:0000256" key="6">
    <source>
        <dbReference type="ARBA" id="ARBA00023235"/>
    </source>
</evidence>
<dbReference type="NCBIfam" id="NF000818">
    <property type="entry name" value="PRK00062.1"/>
    <property type="match status" value="1"/>
</dbReference>
<comment type="subunit">
    <text evidence="8">Homodimer.</text>
</comment>
<dbReference type="PANTHER" id="PTHR43713:SF3">
    <property type="entry name" value="GLUTAMATE-1-SEMIALDEHYDE 2,1-AMINOMUTASE 1, CHLOROPLASTIC-RELATED"/>
    <property type="match status" value="1"/>
</dbReference>
<comment type="similarity">
    <text evidence="4 8">Belongs to the class-III pyridoxal-phosphate-dependent aminotransferase family. HemL subfamily.</text>
</comment>
<dbReference type="GO" id="GO:0030170">
    <property type="term" value="F:pyridoxal phosphate binding"/>
    <property type="evidence" value="ECO:0007669"/>
    <property type="project" value="InterPro"/>
</dbReference>
<dbReference type="GO" id="GO:0042286">
    <property type="term" value="F:glutamate-1-semialdehyde 2,1-aminomutase activity"/>
    <property type="evidence" value="ECO:0007669"/>
    <property type="project" value="UniProtKB-UniRule"/>
</dbReference>
<dbReference type="InterPro" id="IPR049704">
    <property type="entry name" value="Aminotrans_3_PPA_site"/>
</dbReference>
<evidence type="ECO:0000256" key="5">
    <source>
        <dbReference type="ARBA" id="ARBA00022898"/>
    </source>
</evidence>
<keyword evidence="5 8" id="KW-0663">Pyridoxal phosphate</keyword>
<protein>
    <recommendedName>
        <fullName evidence="8">Glutamate-1-semialdehyde 2,1-aminomutase</fullName>
        <shortName evidence="8">GSA</shortName>
        <ecNumber evidence="8">5.4.3.8</ecNumber>
    </recommendedName>
    <alternativeName>
        <fullName evidence="8">Glutamate-1-semialdehyde aminotransferase</fullName>
        <shortName evidence="8">GSA-AT</shortName>
    </alternativeName>
</protein>
<accession>A0A1M7Y5U2</accession>
<dbReference type="CDD" id="cd00610">
    <property type="entry name" value="OAT_like"/>
    <property type="match status" value="1"/>
</dbReference>
<dbReference type="InterPro" id="IPR005814">
    <property type="entry name" value="Aminotrans_3"/>
</dbReference>
<comment type="subcellular location">
    <subcellularLocation>
        <location evidence="8">Cytoplasm</location>
    </subcellularLocation>
</comment>
<dbReference type="FunFam" id="3.40.640.10:FF:000021">
    <property type="entry name" value="Glutamate-1-semialdehyde 2,1-aminomutase"/>
    <property type="match status" value="1"/>
</dbReference>
<dbReference type="SUPFAM" id="SSF53383">
    <property type="entry name" value="PLP-dependent transferases"/>
    <property type="match status" value="1"/>
</dbReference>
<evidence type="ECO:0000256" key="8">
    <source>
        <dbReference type="HAMAP-Rule" id="MF_00375"/>
    </source>
</evidence>
<dbReference type="GO" id="GO:0006782">
    <property type="term" value="P:protoporphyrinogen IX biosynthetic process"/>
    <property type="evidence" value="ECO:0007669"/>
    <property type="project" value="UniProtKB-UniRule"/>
</dbReference>
<dbReference type="Gene3D" id="3.40.640.10">
    <property type="entry name" value="Type I PLP-dependent aspartate aminotransferase-like (Major domain)"/>
    <property type="match status" value="1"/>
</dbReference>
<dbReference type="PROSITE" id="PS00600">
    <property type="entry name" value="AA_TRANSFER_CLASS_3"/>
    <property type="match status" value="1"/>
</dbReference>
<reference evidence="9 10" key="1">
    <citation type="submission" date="2016-12" db="EMBL/GenBank/DDBJ databases">
        <authorList>
            <person name="Song W.-J."/>
            <person name="Kurnit D.M."/>
        </authorList>
    </citation>
    <scope>NUCLEOTIDE SEQUENCE [LARGE SCALE GENOMIC DNA]</scope>
    <source>
        <strain evidence="9 10">DSM 12503</strain>
    </source>
</reference>
<comment type="pathway">
    <text evidence="3">Porphyrin-containing compound metabolism; protoporphyrin-IX biosynthesis; 5-aminolevulinate from L-glutamyl-tRNA(Glu): step 2/2.</text>
</comment>
<keyword evidence="6 8" id="KW-0413">Isomerase</keyword>
<sequence length="426" mass="46716">MNTEKSELLYERAMECIPGGVNSPVRAFRSVGRTPLFIDRAKGSRIYDADGNEFIDYVGSWGPAILGHAREEVIEAVTKACEKGLTYGAPTENEVILAELISELMPPMEMIRLVSSGTEAVMSAIRVARGYTKRDMIIKFRGCYHGHSDGLLVKAGSAALTTAVPDSAGVPAAYTQNTLVADYNDTASVEKLFEQYGKQIAAIIVEPVAANMGVVPPKEGFLSFLRRITEEYESLLIFDEVITGFRLSLGGAAQYFQVKPDLITLGKIVGGGMPIGAYGGRRELMEKVSPLGDVYQAGTLSGNPIATTAGITTLNILKNTPRIYEELEKKADKLARTFREASKGRIWVNQIASILSPFFTSLPAVNYENVITSDVKKYASYFNYLLEKGIYVAPAQFEAMFLSDAHSEEDIKVTCEIIREFFNQCE</sequence>
<evidence type="ECO:0000256" key="7">
    <source>
        <dbReference type="ARBA" id="ARBA00023244"/>
    </source>
</evidence>
<feature type="modified residue" description="N6-(pyridoxal phosphate)lysine" evidence="8">
    <location>
        <position position="267"/>
    </location>
</feature>
<dbReference type="RefSeq" id="WP_073588322.1">
    <property type="nucleotide sequence ID" value="NZ_FRFD01000004.1"/>
</dbReference>
<evidence type="ECO:0000256" key="4">
    <source>
        <dbReference type="ARBA" id="ARBA00008981"/>
    </source>
</evidence>
<dbReference type="AlphaFoldDB" id="A0A1M7Y5U2"/>
<dbReference type="EC" id="5.4.3.8" evidence="8"/>
<dbReference type="HAMAP" id="MF_00375">
    <property type="entry name" value="HemL_aminotrans_3"/>
    <property type="match status" value="1"/>
</dbReference>
<comment type="catalytic activity">
    <reaction evidence="1 8">
        <text>(S)-4-amino-5-oxopentanoate = 5-aminolevulinate</text>
        <dbReference type="Rhea" id="RHEA:14265"/>
        <dbReference type="ChEBI" id="CHEBI:57501"/>
        <dbReference type="ChEBI" id="CHEBI:356416"/>
        <dbReference type="EC" id="5.4.3.8"/>
    </reaction>
</comment>
<dbReference type="Gene3D" id="3.90.1150.10">
    <property type="entry name" value="Aspartate Aminotransferase, domain 1"/>
    <property type="match status" value="1"/>
</dbReference>
<dbReference type="EMBL" id="FRFD01000004">
    <property type="protein sequence ID" value="SHO47687.1"/>
    <property type="molecule type" value="Genomic_DNA"/>
</dbReference>
<comment type="cofactor">
    <cofactor evidence="2 8">
        <name>pyridoxal 5'-phosphate</name>
        <dbReference type="ChEBI" id="CHEBI:597326"/>
    </cofactor>
</comment>
<evidence type="ECO:0000313" key="9">
    <source>
        <dbReference type="EMBL" id="SHO47687.1"/>
    </source>
</evidence>
<dbReference type="NCBIfam" id="TIGR00713">
    <property type="entry name" value="hemL"/>
    <property type="match status" value="1"/>
</dbReference>
<evidence type="ECO:0000256" key="1">
    <source>
        <dbReference type="ARBA" id="ARBA00001579"/>
    </source>
</evidence>
<dbReference type="Pfam" id="PF00202">
    <property type="entry name" value="Aminotran_3"/>
    <property type="match status" value="1"/>
</dbReference>
<keyword evidence="8" id="KW-0963">Cytoplasm</keyword>
<dbReference type="InterPro" id="IPR015421">
    <property type="entry name" value="PyrdxlP-dep_Trfase_major"/>
</dbReference>
<organism evidence="9 10">
    <name type="scientific">Anaerocolumna xylanovorans DSM 12503</name>
    <dbReference type="NCBI Taxonomy" id="1121345"/>
    <lineage>
        <taxon>Bacteria</taxon>
        <taxon>Bacillati</taxon>
        <taxon>Bacillota</taxon>
        <taxon>Clostridia</taxon>
        <taxon>Lachnospirales</taxon>
        <taxon>Lachnospiraceae</taxon>
        <taxon>Anaerocolumna</taxon>
    </lineage>
</organism>
<dbReference type="UniPathway" id="UPA00251">
    <property type="reaction ID" value="UER00317"/>
</dbReference>
<evidence type="ECO:0000256" key="3">
    <source>
        <dbReference type="ARBA" id="ARBA00004819"/>
    </source>
</evidence>
<keyword evidence="10" id="KW-1185">Reference proteome</keyword>
<evidence type="ECO:0000313" key="10">
    <source>
        <dbReference type="Proteomes" id="UP000184612"/>
    </source>
</evidence>
<dbReference type="Proteomes" id="UP000184612">
    <property type="component" value="Unassembled WGS sequence"/>
</dbReference>
<proteinExistence type="inferred from homology"/>
<dbReference type="InterPro" id="IPR015422">
    <property type="entry name" value="PyrdxlP-dep_Trfase_small"/>
</dbReference>
<dbReference type="InterPro" id="IPR015424">
    <property type="entry name" value="PyrdxlP-dep_Trfase"/>
</dbReference>
<dbReference type="PANTHER" id="PTHR43713">
    <property type="entry name" value="GLUTAMATE-1-SEMIALDEHYDE 2,1-AMINOMUTASE"/>
    <property type="match status" value="1"/>
</dbReference>
<dbReference type="GO" id="GO:0008483">
    <property type="term" value="F:transaminase activity"/>
    <property type="evidence" value="ECO:0007669"/>
    <property type="project" value="InterPro"/>
</dbReference>